<evidence type="ECO:0000256" key="1">
    <source>
        <dbReference type="ARBA" id="ARBA00004651"/>
    </source>
</evidence>
<dbReference type="EMBL" id="WWTN01000001">
    <property type="protein sequence ID" value="MZH54344.1"/>
    <property type="molecule type" value="Genomic_DNA"/>
</dbReference>
<accession>A0A099I1P1</accession>
<dbReference type="NCBIfam" id="TIGR01726">
    <property type="entry name" value="HEQRo_perm_3TM"/>
    <property type="match status" value="1"/>
</dbReference>
<dbReference type="Proteomes" id="UP000030008">
    <property type="component" value="Unassembled WGS sequence"/>
</dbReference>
<dbReference type="GO" id="GO:0022857">
    <property type="term" value="F:transmembrane transporter activity"/>
    <property type="evidence" value="ECO:0007669"/>
    <property type="project" value="InterPro"/>
</dbReference>
<reference evidence="10 13" key="1">
    <citation type="submission" date="2014-08" db="EMBL/GenBank/DDBJ databases">
        <title>Clostridium innocuum, an unnegligible vancomycin-resistant pathogen causing extra-intestinal infections.</title>
        <authorList>
            <person name="Feng Y."/>
            <person name="Chiu C.-H."/>
        </authorList>
    </citation>
    <scope>NUCLEOTIDE SEQUENCE [LARGE SCALE GENOMIC DNA]</scope>
    <source>
        <strain evidence="10 13">AN88</strain>
    </source>
</reference>
<sequence>MDFFIQLLPAFVEGLKITLFFWVVTLVGSFVLALPMVYVRLSRNAVVSTIVRFYIYIMRGTPLLLQLMFVYFGLPYLGIRLDRTTAAILAFLLNYTAYFTEILRGGIQSIDEGQKEAAKLLGYSNSYTFLHILLPQALRNCIPSFINESLTLLKDTCLVSILGIDELLRYAKIAAGTYATGLPFIYVGVIYLVLNMPISRGLNYLEKRLNYYK</sequence>
<dbReference type="EMBL" id="JQIF01000110">
    <property type="protein sequence ID" value="KGJ51471.1"/>
    <property type="molecule type" value="Genomic_DNA"/>
</dbReference>
<evidence type="ECO:0000256" key="4">
    <source>
        <dbReference type="ARBA" id="ARBA00022692"/>
    </source>
</evidence>
<reference evidence="11" key="3">
    <citation type="journal article" date="2022" name="Clin. Infect. Dis.">
        <title>Association between Clostridium innocuum and antibiotic-associated diarrhea in adults and children: A cross-sectional study and comparative genomics analysis.</title>
        <authorList>
            <person name="Cherny K.E."/>
            <person name="Muscat E.B."/>
            <person name="Balaji A."/>
            <person name="Mukherjee J."/>
            <person name="Ozer E.A."/>
            <person name="Angarone M.P."/>
            <person name="Hauser A.R."/>
            <person name="Sichel J.S."/>
            <person name="Amponsah E."/>
            <person name="Kociolek L.K."/>
        </authorList>
    </citation>
    <scope>NUCLEOTIDE SEQUENCE</scope>
    <source>
        <strain evidence="11">NU1-AC-029v</strain>
    </source>
</reference>
<dbReference type="PANTHER" id="PTHR30614">
    <property type="entry name" value="MEMBRANE COMPONENT OF AMINO ACID ABC TRANSPORTER"/>
    <property type="match status" value="1"/>
</dbReference>
<dbReference type="SUPFAM" id="SSF161098">
    <property type="entry name" value="MetI-like"/>
    <property type="match status" value="1"/>
</dbReference>
<feature type="transmembrane region" description="Helical" evidence="8">
    <location>
        <begin position="20"/>
        <end position="41"/>
    </location>
</feature>
<feature type="transmembrane region" description="Helical" evidence="8">
    <location>
        <begin position="173"/>
        <end position="194"/>
    </location>
</feature>
<evidence type="ECO:0000256" key="6">
    <source>
        <dbReference type="ARBA" id="ARBA00022989"/>
    </source>
</evidence>
<comment type="similarity">
    <text evidence="8">Belongs to the binding-protein-dependent transport system permease family.</text>
</comment>
<dbReference type="Pfam" id="PF00528">
    <property type="entry name" value="BPD_transp_1"/>
    <property type="match status" value="1"/>
</dbReference>
<dbReference type="CDD" id="cd06261">
    <property type="entry name" value="TM_PBP2"/>
    <property type="match status" value="1"/>
</dbReference>
<gene>
    <name evidence="10" type="ORF">CIAN88_20110</name>
    <name evidence="12" type="ORF">GT664_00920</name>
    <name evidence="11" type="ORF">MKC95_12360</name>
</gene>
<dbReference type="Gene3D" id="1.10.3720.10">
    <property type="entry name" value="MetI-like"/>
    <property type="match status" value="1"/>
</dbReference>
<dbReference type="GO" id="GO:0006865">
    <property type="term" value="P:amino acid transport"/>
    <property type="evidence" value="ECO:0007669"/>
    <property type="project" value="UniProtKB-KW"/>
</dbReference>
<keyword evidence="3" id="KW-1003">Cell membrane</keyword>
<proteinExistence type="inferred from homology"/>
<evidence type="ECO:0000259" key="9">
    <source>
        <dbReference type="PROSITE" id="PS50928"/>
    </source>
</evidence>
<evidence type="ECO:0000256" key="3">
    <source>
        <dbReference type="ARBA" id="ARBA00022475"/>
    </source>
</evidence>
<evidence type="ECO:0000313" key="13">
    <source>
        <dbReference type="Proteomes" id="UP000030008"/>
    </source>
</evidence>
<dbReference type="InterPro" id="IPR010065">
    <property type="entry name" value="AA_ABC_transptr_permease_3TM"/>
</dbReference>
<comment type="subcellular location">
    <subcellularLocation>
        <location evidence="1 8">Cell membrane</location>
        <topology evidence="1 8">Multi-pass membrane protein</topology>
    </subcellularLocation>
</comment>
<dbReference type="InterPro" id="IPR035906">
    <property type="entry name" value="MetI-like_sf"/>
</dbReference>
<evidence type="ECO:0000313" key="12">
    <source>
        <dbReference type="EMBL" id="MZH54344.1"/>
    </source>
</evidence>
<dbReference type="AlphaFoldDB" id="A0A099I1P1"/>
<name>A0A099I1P1_CLOIN</name>
<dbReference type="Proteomes" id="UP000604383">
    <property type="component" value="Unassembled WGS sequence"/>
</dbReference>
<keyword evidence="5" id="KW-0029">Amino-acid transport</keyword>
<keyword evidence="4 8" id="KW-0812">Transmembrane</keyword>
<organism evidence="10 13">
    <name type="scientific">Clostridium innocuum</name>
    <dbReference type="NCBI Taxonomy" id="1522"/>
    <lineage>
        <taxon>Bacteria</taxon>
        <taxon>Bacillati</taxon>
        <taxon>Bacillota</taxon>
        <taxon>Clostridia</taxon>
        <taxon>Eubacteriales</taxon>
        <taxon>Clostridiaceae</taxon>
        <taxon>Clostridium</taxon>
    </lineage>
</organism>
<dbReference type="InterPro" id="IPR043429">
    <property type="entry name" value="ArtM/GltK/GlnP/TcyL/YhdX-like"/>
</dbReference>
<evidence type="ECO:0000313" key="10">
    <source>
        <dbReference type="EMBL" id="KGJ51471.1"/>
    </source>
</evidence>
<dbReference type="EMBL" id="JAKTMA010000020">
    <property type="protein sequence ID" value="MCR0233562.1"/>
    <property type="molecule type" value="Genomic_DNA"/>
</dbReference>
<dbReference type="Proteomes" id="UP001203972">
    <property type="component" value="Unassembled WGS sequence"/>
</dbReference>
<evidence type="ECO:0000313" key="11">
    <source>
        <dbReference type="EMBL" id="MCR0233562.1"/>
    </source>
</evidence>
<dbReference type="GO" id="GO:0043190">
    <property type="term" value="C:ATP-binding cassette (ABC) transporter complex"/>
    <property type="evidence" value="ECO:0007669"/>
    <property type="project" value="InterPro"/>
</dbReference>
<evidence type="ECO:0000256" key="5">
    <source>
        <dbReference type="ARBA" id="ARBA00022970"/>
    </source>
</evidence>
<dbReference type="PANTHER" id="PTHR30614:SF0">
    <property type="entry name" value="L-CYSTINE TRANSPORT SYSTEM PERMEASE PROTEIN TCYL"/>
    <property type="match status" value="1"/>
</dbReference>
<evidence type="ECO:0000256" key="7">
    <source>
        <dbReference type="ARBA" id="ARBA00023136"/>
    </source>
</evidence>
<protein>
    <submittedName>
        <fullName evidence="12">ABC transporter permease subunit</fullName>
    </submittedName>
    <submittedName>
        <fullName evidence="10">Amino acid ABC transporter permease</fullName>
    </submittedName>
</protein>
<dbReference type="InterPro" id="IPR000515">
    <property type="entry name" value="MetI-like"/>
</dbReference>
<feature type="domain" description="ABC transmembrane type-1" evidence="9">
    <location>
        <begin position="15"/>
        <end position="195"/>
    </location>
</feature>
<evidence type="ECO:0000256" key="8">
    <source>
        <dbReference type="RuleBase" id="RU363032"/>
    </source>
</evidence>
<keyword evidence="7 8" id="KW-0472">Membrane</keyword>
<comment type="caution">
    <text evidence="10">The sequence shown here is derived from an EMBL/GenBank/DDBJ whole genome shotgun (WGS) entry which is preliminary data.</text>
</comment>
<feature type="transmembrane region" description="Helical" evidence="8">
    <location>
        <begin position="53"/>
        <end position="74"/>
    </location>
</feature>
<keyword evidence="2 8" id="KW-0813">Transport</keyword>
<reference evidence="12" key="2">
    <citation type="journal article" date="2019" name="Nat. Med.">
        <title>A library of human gut bacterial isolates paired with longitudinal multiomics data enables mechanistic microbiome research.</title>
        <authorList>
            <person name="Poyet M."/>
            <person name="Groussin M."/>
            <person name="Gibbons S.M."/>
            <person name="Avila-Pacheco J."/>
            <person name="Jiang X."/>
            <person name="Kearney S.M."/>
            <person name="Perrotta A.R."/>
            <person name="Berdy B."/>
            <person name="Zhao S."/>
            <person name="Lieberman T.D."/>
            <person name="Swanson P.K."/>
            <person name="Smith M."/>
            <person name="Roesemann S."/>
            <person name="Alexander J.E."/>
            <person name="Rich S.A."/>
            <person name="Livny J."/>
            <person name="Vlamakis H."/>
            <person name="Clish C."/>
            <person name="Bullock K."/>
            <person name="Deik A."/>
            <person name="Scott J."/>
            <person name="Pierce K.A."/>
            <person name="Xavier R.J."/>
            <person name="Alm E.J."/>
        </authorList>
    </citation>
    <scope>NUCLEOTIDE SEQUENCE</scope>
    <source>
        <strain evidence="12">BIOML-A12</strain>
    </source>
</reference>
<dbReference type="PROSITE" id="PS50928">
    <property type="entry name" value="ABC_TM1"/>
    <property type="match status" value="1"/>
</dbReference>
<evidence type="ECO:0000256" key="2">
    <source>
        <dbReference type="ARBA" id="ARBA00022448"/>
    </source>
</evidence>
<dbReference type="RefSeq" id="WP_008816679.1">
    <property type="nucleotide sequence ID" value="NZ_AP025565.1"/>
</dbReference>
<keyword evidence="6 8" id="KW-1133">Transmembrane helix</keyword>